<comment type="caution">
    <text evidence="1">The sequence shown here is derived from an EMBL/GenBank/DDBJ whole genome shotgun (WGS) entry which is preliminary data.</text>
</comment>
<name>A0A8T1TZD6_9STRA</name>
<proteinExistence type="predicted"/>
<accession>A0A8T1TZD6</accession>
<sequence length="105" mass="12079">MSPDARRQLSVFKRQINDDIAHPYVKGKNAQRILEFAQQARDTSFRRPPPVLLGAYDFGFHDHGFFVAHFAPIMMMDTATPAVNMTDFTDFSRKNGLRLPQLIRI</sequence>
<dbReference type="EMBL" id="JAENGZ010000979">
    <property type="protein sequence ID" value="KAG6951767.1"/>
    <property type="molecule type" value="Genomic_DNA"/>
</dbReference>
<gene>
    <name evidence="1" type="ORF">JG687_00013393</name>
</gene>
<reference evidence="1" key="1">
    <citation type="submission" date="2021-01" db="EMBL/GenBank/DDBJ databases">
        <title>Phytophthora aleatoria, a newly-described species from Pinus radiata is distinct from Phytophthora cactorum isolates based on comparative genomics.</title>
        <authorList>
            <person name="Mcdougal R."/>
            <person name="Panda P."/>
            <person name="Williams N."/>
            <person name="Studholme D.J."/>
        </authorList>
    </citation>
    <scope>NUCLEOTIDE SEQUENCE</scope>
    <source>
        <strain evidence="1">NZFS 3830</strain>
    </source>
</reference>
<dbReference type="OrthoDB" id="126752at2759"/>
<protein>
    <submittedName>
        <fullName evidence="1">Uncharacterized protein</fullName>
    </submittedName>
</protein>
<evidence type="ECO:0000313" key="1">
    <source>
        <dbReference type="EMBL" id="KAG6951767.1"/>
    </source>
</evidence>
<dbReference type="Proteomes" id="UP000688947">
    <property type="component" value="Unassembled WGS sequence"/>
</dbReference>
<evidence type="ECO:0000313" key="2">
    <source>
        <dbReference type="Proteomes" id="UP000688947"/>
    </source>
</evidence>
<organism evidence="1 2">
    <name type="scientific">Phytophthora cactorum</name>
    <dbReference type="NCBI Taxonomy" id="29920"/>
    <lineage>
        <taxon>Eukaryota</taxon>
        <taxon>Sar</taxon>
        <taxon>Stramenopiles</taxon>
        <taxon>Oomycota</taxon>
        <taxon>Peronosporomycetes</taxon>
        <taxon>Peronosporales</taxon>
        <taxon>Peronosporaceae</taxon>
        <taxon>Phytophthora</taxon>
    </lineage>
</organism>
<dbReference type="AlphaFoldDB" id="A0A8T1TZD6"/>